<name>A0ABT3SNA6_9MYCO</name>
<comment type="caution">
    <text evidence="1">The sequence shown here is derived from an EMBL/GenBank/DDBJ whole genome shotgun (WGS) entry which is preliminary data.</text>
</comment>
<sequence length="460" mass="51182">MRRGERRKVERDIWRAKWATEDSIRARQERRLSDLLSFAREHSRFYRDLYADLPDELEALPVVTKPMLMANFDDVVTDPAVSWSGVSDFLAEGTNIGRRHLGRYPVWTTSGTTGEPGVFVQDDLSLILVGTVPDRWTTPALLNPRMLARLIRNNLRGAEIAVTGGHFAGASGFELIRRESRFLRERLRMFSPGQPIDDVVAGLNAFRPAFITGYSTVLVELGRAQRDGRLAITPAMIAASGEPISVDAKRALRDVFGCVVREMYGATEAVPLAVECHRGSLHLNADWFVLEPVDKTHSPVRPGQIGDTVLLTHLGNRIQPLIRYDLGDSVGLHTDRCSCGSAFPVLEIRGRQGEVLWFTDADGRQVPLFPLALTTVVEGVPGVRRCQIIRIGPSTVEIRFDVLADADRETTWPLIRAALLRFFASQAIPGVAIEQGAQPPRRHQRSGKFRHVWTATTGLT</sequence>
<dbReference type="InterPro" id="IPR053158">
    <property type="entry name" value="CapK_Type1_Caps_Biosynth"/>
</dbReference>
<dbReference type="EMBL" id="JAPJDO010000054">
    <property type="protein sequence ID" value="MCX2940996.1"/>
    <property type="molecule type" value="Genomic_DNA"/>
</dbReference>
<reference evidence="1 2" key="1">
    <citation type="submission" date="2022-11" db="EMBL/GenBank/DDBJ databases">
        <title>Mycobacterium sp. nov.</title>
        <authorList>
            <person name="Papic B."/>
            <person name="Spicic S."/>
            <person name="Duvnjak S."/>
        </authorList>
    </citation>
    <scope>NUCLEOTIDE SEQUENCE [LARGE SCALE GENOMIC DNA]</scope>
    <source>
        <strain evidence="1 2">CVI_P4</strain>
    </source>
</reference>
<protein>
    <submittedName>
        <fullName evidence="1">Phenylacetate--CoA ligase family protein</fullName>
    </submittedName>
</protein>
<evidence type="ECO:0000313" key="2">
    <source>
        <dbReference type="Proteomes" id="UP001300745"/>
    </source>
</evidence>
<keyword evidence="1" id="KW-0436">Ligase</keyword>
<dbReference type="RefSeq" id="WP_266000896.1">
    <property type="nucleotide sequence ID" value="NZ_JAPJDN010000054.1"/>
</dbReference>
<dbReference type="SUPFAM" id="SSF56801">
    <property type="entry name" value="Acetyl-CoA synthetase-like"/>
    <property type="match status" value="1"/>
</dbReference>
<dbReference type="PANTHER" id="PTHR36932:SF1">
    <property type="entry name" value="CAPSULAR POLYSACCHARIDE BIOSYNTHESIS PROTEIN"/>
    <property type="match status" value="1"/>
</dbReference>
<proteinExistence type="predicted"/>
<organism evidence="1 2">
    <name type="scientific">Mycobacterium pinniadriaticum</name>
    <dbReference type="NCBI Taxonomy" id="2994102"/>
    <lineage>
        <taxon>Bacteria</taxon>
        <taxon>Bacillati</taxon>
        <taxon>Actinomycetota</taxon>
        <taxon>Actinomycetes</taxon>
        <taxon>Mycobacteriales</taxon>
        <taxon>Mycobacteriaceae</taxon>
        <taxon>Mycobacterium</taxon>
    </lineage>
</organism>
<dbReference type="Gene3D" id="3.40.50.12780">
    <property type="entry name" value="N-terminal domain of ligase-like"/>
    <property type="match status" value="1"/>
</dbReference>
<keyword evidence="2" id="KW-1185">Reference proteome</keyword>
<dbReference type="Proteomes" id="UP001300745">
    <property type="component" value="Unassembled WGS sequence"/>
</dbReference>
<dbReference type="PANTHER" id="PTHR36932">
    <property type="entry name" value="CAPSULAR POLYSACCHARIDE BIOSYNTHESIS PROTEIN"/>
    <property type="match status" value="1"/>
</dbReference>
<evidence type="ECO:0000313" key="1">
    <source>
        <dbReference type="EMBL" id="MCX2940996.1"/>
    </source>
</evidence>
<dbReference type="InterPro" id="IPR042099">
    <property type="entry name" value="ANL_N_sf"/>
</dbReference>
<dbReference type="GO" id="GO:0016874">
    <property type="term" value="F:ligase activity"/>
    <property type="evidence" value="ECO:0007669"/>
    <property type="project" value="UniProtKB-KW"/>
</dbReference>
<gene>
    <name evidence="1" type="ORF">ORI27_30340</name>
</gene>
<accession>A0ABT3SNA6</accession>